<dbReference type="RefSeq" id="WP_222508509.1">
    <property type="nucleotide sequence ID" value="NZ_JAHVJA010000004.1"/>
</dbReference>
<sequence length="117" mass="12379">MRFLYASLGLLCVALAAIGIVLPLLPTVPFLLLAAFFFANSSERLHNWIVAHGVFGPLITDWRNNGAIRPAAKKAATVSIAAVFSLSLLLGAPGNVLGIQAVVLSAVLLFIWTRPNG</sequence>
<name>A0ABS7NGY8_9RHOB</name>
<reference evidence="2 3" key="1">
    <citation type="submission" date="2021-06" db="EMBL/GenBank/DDBJ databases">
        <title>50 bacteria genomes isolated from Dapeng, Shenzhen, China.</title>
        <authorList>
            <person name="Zheng W."/>
            <person name="Yu S."/>
            <person name="Huang Y."/>
        </authorList>
    </citation>
    <scope>NUCLEOTIDE SEQUENCE [LARGE SCALE GENOMIC DNA]</scope>
    <source>
        <strain evidence="2 3">DP1N14-2</strain>
    </source>
</reference>
<keyword evidence="3" id="KW-1185">Reference proteome</keyword>
<keyword evidence="1" id="KW-0472">Membrane</keyword>
<evidence type="ECO:0000256" key="1">
    <source>
        <dbReference type="SAM" id="Phobius"/>
    </source>
</evidence>
<feature type="transmembrane region" description="Helical" evidence="1">
    <location>
        <begin position="96"/>
        <end position="113"/>
    </location>
</feature>
<gene>
    <name evidence="2" type="ORF">KUV26_12130</name>
</gene>
<feature type="transmembrane region" description="Helical" evidence="1">
    <location>
        <begin position="6"/>
        <end position="39"/>
    </location>
</feature>
<dbReference type="Pfam" id="PF04304">
    <property type="entry name" value="DUF454"/>
    <property type="match status" value="1"/>
</dbReference>
<dbReference type="PANTHER" id="PTHR35813:SF1">
    <property type="entry name" value="INNER MEMBRANE PROTEIN YBAN"/>
    <property type="match status" value="1"/>
</dbReference>
<dbReference type="PIRSF" id="PIRSF016789">
    <property type="entry name" value="DUF454"/>
    <property type="match status" value="1"/>
</dbReference>
<protein>
    <submittedName>
        <fullName evidence="2">YbaN family protein</fullName>
    </submittedName>
</protein>
<accession>A0ABS7NGY8</accession>
<keyword evidence="1" id="KW-0812">Transmembrane</keyword>
<comment type="caution">
    <text evidence="2">The sequence shown here is derived from an EMBL/GenBank/DDBJ whole genome shotgun (WGS) entry which is preliminary data.</text>
</comment>
<proteinExistence type="predicted"/>
<evidence type="ECO:0000313" key="3">
    <source>
        <dbReference type="Proteomes" id="UP000766629"/>
    </source>
</evidence>
<dbReference type="PANTHER" id="PTHR35813">
    <property type="entry name" value="INNER MEMBRANE PROTEIN YBAN"/>
    <property type="match status" value="1"/>
</dbReference>
<dbReference type="EMBL" id="JAHVJA010000004">
    <property type="protein sequence ID" value="MBY6140186.1"/>
    <property type="molecule type" value="Genomic_DNA"/>
</dbReference>
<dbReference type="InterPro" id="IPR007401">
    <property type="entry name" value="DUF454"/>
</dbReference>
<dbReference type="Proteomes" id="UP000766629">
    <property type="component" value="Unassembled WGS sequence"/>
</dbReference>
<evidence type="ECO:0000313" key="2">
    <source>
        <dbReference type="EMBL" id="MBY6140186.1"/>
    </source>
</evidence>
<keyword evidence="1" id="KW-1133">Transmembrane helix</keyword>
<organism evidence="2 3">
    <name type="scientific">Leisingera daeponensis</name>
    <dbReference type="NCBI Taxonomy" id="405746"/>
    <lineage>
        <taxon>Bacteria</taxon>
        <taxon>Pseudomonadati</taxon>
        <taxon>Pseudomonadota</taxon>
        <taxon>Alphaproteobacteria</taxon>
        <taxon>Rhodobacterales</taxon>
        <taxon>Roseobacteraceae</taxon>
        <taxon>Leisingera</taxon>
    </lineage>
</organism>